<comment type="caution">
    <text evidence="2">The sequence shown here is derived from an EMBL/GenBank/DDBJ whole genome shotgun (WGS) entry which is preliminary data.</text>
</comment>
<dbReference type="EMBL" id="BAAAGE010000001">
    <property type="protein sequence ID" value="GAA0712172.1"/>
    <property type="molecule type" value="Genomic_DNA"/>
</dbReference>
<accession>A0ABP3TLT3</accession>
<protein>
    <submittedName>
        <fullName evidence="2">Uncharacterized protein</fullName>
    </submittedName>
</protein>
<feature type="transmembrane region" description="Helical" evidence="1">
    <location>
        <begin position="77"/>
        <end position="99"/>
    </location>
</feature>
<feature type="transmembrane region" description="Helical" evidence="1">
    <location>
        <begin position="35"/>
        <end position="57"/>
    </location>
</feature>
<organism evidence="2 3">
    <name type="scientific">Aquimarina litoralis</name>
    <dbReference type="NCBI Taxonomy" id="584605"/>
    <lineage>
        <taxon>Bacteria</taxon>
        <taxon>Pseudomonadati</taxon>
        <taxon>Bacteroidota</taxon>
        <taxon>Flavobacteriia</taxon>
        <taxon>Flavobacteriales</taxon>
        <taxon>Flavobacteriaceae</taxon>
        <taxon>Aquimarina</taxon>
    </lineage>
</organism>
<gene>
    <name evidence="2" type="ORF">GCM10009430_02310</name>
</gene>
<evidence type="ECO:0000313" key="3">
    <source>
        <dbReference type="Proteomes" id="UP001501758"/>
    </source>
</evidence>
<dbReference type="RefSeq" id="WP_343909678.1">
    <property type="nucleotide sequence ID" value="NZ_BAAAGE010000001.1"/>
</dbReference>
<name>A0ABP3TLT3_9FLAO</name>
<keyword evidence="3" id="KW-1185">Reference proteome</keyword>
<evidence type="ECO:0000313" key="2">
    <source>
        <dbReference type="EMBL" id="GAA0712172.1"/>
    </source>
</evidence>
<keyword evidence="1" id="KW-0812">Transmembrane</keyword>
<sequence>MSSSVIAADEKKLKAEEGKLKKVFSMIKKMFSKELLWLLFIVLISIPIALIISYVMHQYGSKEVLDVFEALAGDQPTFMVVYIMCAVGIYFSRIVANAIKVQLKNTKKE</sequence>
<keyword evidence="1" id="KW-0472">Membrane</keyword>
<dbReference type="Proteomes" id="UP001501758">
    <property type="component" value="Unassembled WGS sequence"/>
</dbReference>
<proteinExistence type="predicted"/>
<reference evidence="3" key="1">
    <citation type="journal article" date="2019" name="Int. J. Syst. Evol. Microbiol.">
        <title>The Global Catalogue of Microorganisms (GCM) 10K type strain sequencing project: providing services to taxonomists for standard genome sequencing and annotation.</title>
        <authorList>
            <consortium name="The Broad Institute Genomics Platform"/>
            <consortium name="The Broad Institute Genome Sequencing Center for Infectious Disease"/>
            <person name="Wu L."/>
            <person name="Ma J."/>
        </authorList>
    </citation>
    <scope>NUCLEOTIDE SEQUENCE [LARGE SCALE GENOMIC DNA]</scope>
    <source>
        <strain evidence="3">JCM 15974</strain>
    </source>
</reference>
<keyword evidence="1" id="KW-1133">Transmembrane helix</keyword>
<evidence type="ECO:0000256" key="1">
    <source>
        <dbReference type="SAM" id="Phobius"/>
    </source>
</evidence>